<sequence length="200" mass="21913">MIGAGAQAVKASICEVGMLHRSSMVTFASGETFMVEWMRRALEGIVGANVVEHGENVHNPPTRLDKWNDNANFMALGRDIQDQVHAVARALGEVLLVNGQRRRRLGICVLEQYNCANEELAHPGEVHTGFYLNDPLPAKFRVYLMATGYSAERTVEGRGHGADPISFVQPLVPIRQSLAHFFVSFGNGVRDAGWTLNLGG</sequence>
<protein>
    <submittedName>
        <fullName evidence="1">Uncharacterized protein</fullName>
    </submittedName>
</protein>
<dbReference type="EMBL" id="BAAAEU010000001">
    <property type="protein sequence ID" value="GAA0705191.1"/>
    <property type="molecule type" value="Genomic_DNA"/>
</dbReference>
<reference evidence="1 2" key="1">
    <citation type="journal article" date="2019" name="Int. J. Syst. Evol. Microbiol.">
        <title>The Global Catalogue of Microorganisms (GCM) 10K type strain sequencing project: providing services to taxonomists for standard genome sequencing and annotation.</title>
        <authorList>
            <consortium name="The Broad Institute Genomics Platform"/>
            <consortium name="The Broad Institute Genome Sequencing Center for Infectious Disease"/>
            <person name="Wu L."/>
            <person name="Ma J."/>
        </authorList>
    </citation>
    <scope>NUCLEOTIDE SEQUENCE [LARGE SCALE GENOMIC DNA]</scope>
    <source>
        <strain evidence="1 2">JCM 15421</strain>
    </source>
</reference>
<evidence type="ECO:0000313" key="1">
    <source>
        <dbReference type="EMBL" id="GAA0705191.1"/>
    </source>
</evidence>
<accession>A0ABN1IBX3</accession>
<gene>
    <name evidence="1" type="ORF">GCM10009105_02480</name>
</gene>
<proteinExistence type="predicted"/>
<name>A0ABN1IBX3_9GAMM</name>
<evidence type="ECO:0000313" key="2">
    <source>
        <dbReference type="Proteomes" id="UP001501523"/>
    </source>
</evidence>
<organism evidence="1 2">
    <name type="scientific">Dokdonella soli</name>
    <dbReference type="NCBI Taxonomy" id="529810"/>
    <lineage>
        <taxon>Bacteria</taxon>
        <taxon>Pseudomonadati</taxon>
        <taxon>Pseudomonadota</taxon>
        <taxon>Gammaproteobacteria</taxon>
        <taxon>Lysobacterales</taxon>
        <taxon>Rhodanobacteraceae</taxon>
        <taxon>Dokdonella</taxon>
    </lineage>
</organism>
<keyword evidence="2" id="KW-1185">Reference proteome</keyword>
<comment type="caution">
    <text evidence="1">The sequence shown here is derived from an EMBL/GenBank/DDBJ whole genome shotgun (WGS) entry which is preliminary data.</text>
</comment>
<dbReference type="Proteomes" id="UP001501523">
    <property type="component" value="Unassembled WGS sequence"/>
</dbReference>